<dbReference type="InterPro" id="IPR013216">
    <property type="entry name" value="Methyltransf_11"/>
</dbReference>
<sequence>MPLGNNGNNFLQHNQQAWDAQAARNSPWSQPVDSATVAAARAGQWQIHLTPGPLPAGWLGEVRGKRILCLAGAGGQQAPVLAAAGAHVTVFDLSEQQLAQDRMVAERDGLQLATVQGDMRDLACFADASFDVIIHPVSNQYVPDIAPVWRECARVLADGGVLLSSFFNPAVFIGDRDPQWAQQGLIRPRFVLPYSDVEDMDADALAARMEKGEALVFGHGLDSQIGGQLAAGFVLAGYHEEMHPHPRFEIEKFLPSFIATRAVRLARAL</sequence>
<dbReference type="CDD" id="cd02440">
    <property type="entry name" value="AdoMet_MTases"/>
    <property type="match status" value="1"/>
</dbReference>
<dbReference type="AlphaFoldDB" id="A0A3G2EL32"/>
<dbReference type="Gene3D" id="3.40.50.150">
    <property type="entry name" value="Vaccinia Virus protein VP39"/>
    <property type="match status" value="1"/>
</dbReference>
<dbReference type="Proteomes" id="UP000279594">
    <property type="component" value="Chromosome"/>
</dbReference>
<dbReference type="Pfam" id="PF08241">
    <property type="entry name" value="Methyltransf_11"/>
    <property type="match status" value="1"/>
</dbReference>
<dbReference type="InterPro" id="IPR029063">
    <property type="entry name" value="SAM-dependent_MTases_sf"/>
</dbReference>
<feature type="domain" description="Methyltransferase type 11" evidence="1">
    <location>
        <begin position="72"/>
        <end position="163"/>
    </location>
</feature>
<dbReference type="GO" id="GO:0032259">
    <property type="term" value="P:methylation"/>
    <property type="evidence" value="ECO:0007669"/>
    <property type="project" value="UniProtKB-KW"/>
</dbReference>
<accession>A0A3G2EL32</accession>
<dbReference type="GO" id="GO:0008757">
    <property type="term" value="F:S-adenosylmethionine-dependent methyltransferase activity"/>
    <property type="evidence" value="ECO:0007669"/>
    <property type="project" value="InterPro"/>
</dbReference>
<proteinExistence type="predicted"/>
<evidence type="ECO:0000313" key="3">
    <source>
        <dbReference type="Proteomes" id="UP000279594"/>
    </source>
</evidence>
<evidence type="ECO:0000313" key="2">
    <source>
        <dbReference type="EMBL" id="AYM79785.1"/>
    </source>
</evidence>
<keyword evidence="2" id="KW-0808">Transferase</keyword>
<evidence type="ECO:0000259" key="1">
    <source>
        <dbReference type="Pfam" id="PF08241"/>
    </source>
</evidence>
<keyword evidence="3" id="KW-1185">Reference proteome</keyword>
<dbReference type="EMBL" id="CP033019">
    <property type="protein sequence ID" value="AYM79785.1"/>
    <property type="molecule type" value="Genomic_DNA"/>
</dbReference>
<protein>
    <submittedName>
        <fullName evidence="2">Class I SAM-dependent methyltransferase</fullName>
    </submittedName>
</protein>
<gene>
    <name evidence="2" type="ORF">D9M09_23695</name>
</gene>
<reference evidence="2 3" key="1">
    <citation type="submission" date="2018-10" db="EMBL/GenBank/DDBJ databases">
        <title>Effects of UV and annual dynamics of microbial communities in freshwater RAS systems.</title>
        <authorList>
            <person name="Bekkelund A.K."/>
            <person name="Hansen B.R."/>
            <person name="Stokken H."/>
            <person name="Eriksen B.F."/>
            <person name="Kashulin N.A."/>
        </authorList>
    </citation>
    <scope>NUCLEOTIDE SEQUENCE [LARGE SCALE GENOMIC DNA]</scope>
    <source>
        <strain evidence="2 3">BHSEK</strain>
    </source>
</reference>
<organism evidence="2 3">
    <name type="scientific">Janthinobacterium agaricidamnosum</name>
    <dbReference type="NCBI Taxonomy" id="55508"/>
    <lineage>
        <taxon>Bacteria</taxon>
        <taxon>Pseudomonadati</taxon>
        <taxon>Pseudomonadota</taxon>
        <taxon>Betaproteobacteria</taxon>
        <taxon>Burkholderiales</taxon>
        <taxon>Oxalobacteraceae</taxon>
        <taxon>Janthinobacterium</taxon>
    </lineage>
</organism>
<keyword evidence="2" id="KW-0489">Methyltransferase</keyword>
<name>A0A3G2EL32_9BURK</name>
<dbReference type="SUPFAM" id="SSF53335">
    <property type="entry name" value="S-adenosyl-L-methionine-dependent methyltransferases"/>
    <property type="match status" value="1"/>
</dbReference>